<evidence type="ECO:0000313" key="2">
    <source>
        <dbReference type="Proteomes" id="UP000240653"/>
    </source>
</evidence>
<sequence>MRKFLALHPEQQRSFSPEELDMLDALVTRAVDILGITDEGDRNEAAARILALYTPGGRTFEEILEIVVRLHHQRSPLR</sequence>
<dbReference type="RefSeq" id="WP_106726768.1">
    <property type="nucleotide sequence ID" value="NZ_PXYL01000019.1"/>
</dbReference>
<evidence type="ECO:0000313" key="1">
    <source>
        <dbReference type="EMBL" id="PSJ56278.1"/>
    </source>
</evidence>
<accession>A0A2P7S1C5</accession>
<protein>
    <submittedName>
        <fullName evidence="1">Uncharacterized protein</fullName>
    </submittedName>
</protein>
<gene>
    <name evidence="1" type="ORF">C7I85_25275</name>
</gene>
<dbReference type="AlphaFoldDB" id="A0A2P7S1C5"/>
<comment type="caution">
    <text evidence="1">The sequence shown here is derived from an EMBL/GenBank/DDBJ whole genome shotgun (WGS) entry which is preliminary data.</text>
</comment>
<name>A0A2P7S1C5_9HYPH</name>
<reference evidence="1 2" key="1">
    <citation type="submission" date="2018-03" db="EMBL/GenBank/DDBJ databases">
        <title>The draft genome of Mesorhizobium soli JCM 19897.</title>
        <authorList>
            <person name="Li L."/>
            <person name="Liu L."/>
            <person name="Liang L."/>
            <person name="Wang T."/>
            <person name="Zhang X."/>
        </authorList>
    </citation>
    <scope>NUCLEOTIDE SEQUENCE [LARGE SCALE GENOMIC DNA]</scope>
    <source>
        <strain evidence="1 2">JCM 19897</strain>
    </source>
</reference>
<dbReference type="EMBL" id="PXYL01000019">
    <property type="protein sequence ID" value="PSJ56278.1"/>
    <property type="molecule type" value="Genomic_DNA"/>
</dbReference>
<organism evidence="1 2">
    <name type="scientific">Pseudaminobacter soli</name>
    <name type="common">ex Li et al. 2025</name>
    <dbReference type="NCBI Taxonomy" id="1295366"/>
    <lineage>
        <taxon>Bacteria</taxon>
        <taxon>Pseudomonadati</taxon>
        <taxon>Pseudomonadota</taxon>
        <taxon>Alphaproteobacteria</taxon>
        <taxon>Hyphomicrobiales</taxon>
        <taxon>Phyllobacteriaceae</taxon>
        <taxon>Pseudaminobacter</taxon>
    </lineage>
</organism>
<dbReference type="OrthoDB" id="8121911at2"/>
<keyword evidence="2" id="KW-1185">Reference proteome</keyword>
<proteinExistence type="predicted"/>
<dbReference type="Proteomes" id="UP000240653">
    <property type="component" value="Unassembled WGS sequence"/>
</dbReference>